<feature type="region of interest" description="Disordered" evidence="1">
    <location>
        <begin position="260"/>
        <end position="279"/>
    </location>
</feature>
<dbReference type="AlphaFoldDB" id="A1Y028"/>
<organism evidence="2">
    <name type="scientific">Spironucleus barkhanus</name>
    <dbReference type="NCBI Taxonomy" id="103874"/>
    <lineage>
        <taxon>Eukaryota</taxon>
        <taxon>Metamonada</taxon>
        <taxon>Diplomonadida</taxon>
        <taxon>Hexamitidae</taxon>
        <taxon>Hexamitinae</taxon>
        <taxon>Spironucleus</taxon>
    </lineage>
</organism>
<feature type="region of interest" description="Disordered" evidence="1">
    <location>
        <begin position="288"/>
        <end position="309"/>
    </location>
</feature>
<feature type="region of interest" description="Disordered" evidence="1">
    <location>
        <begin position="354"/>
        <end position="373"/>
    </location>
</feature>
<protein>
    <submittedName>
        <fullName evidence="2">Uncharacterized protein</fullName>
    </submittedName>
</protein>
<sequence>MACSVRQCPSCWLTVLAVQSVARPYFLCSRSSALCASSLRCRFRSGLPARFRLRSYGALTSQHTAGGGAQRTSGVQGAIQHGGATSILRSQCCHRKLAFMKASKGRLDRWWYWPSWSTNLARTRTVFTLWQCSQWQNCSMGTRGRKRICCWTMLYMRVIRSVPGRLRARKLARAASVAKTLYTRSRSRAWFVRSRSVVRRVSVCENPSCSSSAESFAISPFIFGWRRILNTKARIPQNDVLPLRLHEPDLPVHAPLRELAGDPAAAGGGPADIQRDHADLPRPEAPQELHARCGRPHGGLRPPAVQDDRADRAHERLPTGLLHQAADPHHALAAQHRRVERLLRALHHRAPVLSPDVTRGSKTHWPSEGDGLRHGGYPDLDLLQHARDPAQLVDHVLRVVDQREDVLRHHLHVGVLHYGQGAEAEHIDLRAGRGARHRGHGLQDVVGGNLILASEVVQLRGDAAGGPVSVNEERAGSHFVG</sequence>
<evidence type="ECO:0000256" key="1">
    <source>
        <dbReference type="SAM" id="MobiDB-lite"/>
    </source>
</evidence>
<proteinExistence type="predicted"/>
<reference evidence="2" key="1">
    <citation type="journal article" date="2007" name="BMC Genomics">
        <title>A genomic survey of the fish parasite Spironucleus salmonicida indicates genomic plasticity among diplomonads and significant lateral gene transfer in eukaryote genome evolution.</title>
        <authorList>
            <person name="Andersson J.O."/>
            <person name="Sjogren A.M."/>
            <person name="Horner D.S."/>
            <person name="Murphy C.A."/>
            <person name="Dyal P.L."/>
            <person name="Svard S.G."/>
            <person name="Logsdon J.M.Jr."/>
            <person name="Ragan M.A."/>
            <person name="Hirt R.P."/>
            <person name="Roger A.J."/>
        </authorList>
    </citation>
    <scope>NUCLEOTIDE SEQUENCE</scope>
    <source>
        <strain evidence="2">ATCC 50380</strain>
    </source>
</reference>
<accession>A1Y028</accession>
<dbReference type="EMBL" id="DQ812528">
    <property type="protein sequence ID" value="ABI15613.1"/>
    <property type="molecule type" value="Genomic_DNA"/>
</dbReference>
<evidence type="ECO:0000313" key="2">
    <source>
        <dbReference type="EMBL" id="ABI15613.1"/>
    </source>
</evidence>
<name>A1Y028_SPIBA</name>